<protein>
    <recommendedName>
        <fullName evidence="3">Alpha/beta hydrolase</fullName>
    </recommendedName>
</protein>
<dbReference type="EMBL" id="JBCDNA010000002">
    <property type="protein sequence ID" value="MEL4456015.1"/>
    <property type="molecule type" value="Genomic_DNA"/>
</dbReference>
<reference evidence="1 2" key="1">
    <citation type="submission" date="2024-04" db="EMBL/GenBank/DDBJ databases">
        <title>whole genome sequencing of Lutimonas vermicola strain IMCC1616.</title>
        <authorList>
            <person name="Bae S.S."/>
        </authorList>
    </citation>
    <scope>NUCLEOTIDE SEQUENCE [LARGE SCALE GENOMIC DNA]</scope>
    <source>
        <strain evidence="1 2">IMCC1616</strain>
    </source>
</reference>
<evidence type="ECO:0000313" key="2">
    <source>
        <dbReference type="Proteomes" id="UP001474120"/>
    </source>
</evidence>
<evidence type="ECO:0008006" key="3">
    <source>
        <dbReference type="Google" id="ProtNLM"/>
    </source>
</evidence>
<gene>
    <name evidence="1" type="ORF">AABB81_08930</name>
</gene>
<sequence length="334" mass="38644">MNHNHEPFKKSKKFENLFSLSFLLLIFFSIGQIRAQKVFNVETHAEGSIELAAGINIKKVNSGYTLWLPETDSVKGLVLFTHARRDTVNDDLLIKEALKEQLAVMYATTDNRLEFFFSNDRLKEIENYLQTVVENHRIPKENILFCGMSLEGTRALKLAIFGASENSEFHLRPRAIAICDAPLDFVRFYQEMVKAKDLKFSPVAENEGTWVSEYLYKNLQGSPKEAFQNYVYYSPFCYSANGGVHLGEFKNIAVRAYTEPDVNWWIDNRRKDYYGMNAIDLAAFINMLKINGNKEAELILTNNKGYDDLGNRHPHNWNIVDEKQLIQWFSRLIN</sequence>
<name>A0ABU9L2K6_9FLAO</name>
<proteinExistence type="predicted"/>
<comment type="caution">
    <text evidence="1">The sequence shown here is derived from an EMBL/GenBank/DDBJ whole genome shotgun (WGS) entry which is preliminary data.</text>
</comment>
<keyword evidence="2" id="KW-1185">Reference proteome</keyword>
<evidence type="ECO:0000313" key="1">
    <source>
        <dbReference type="EMBL" id="MEL4456015.1"/>
    </source>
</evidence>
<dbReference type="Proteomes" id="UP001474120">
    <property type="component" value="Unassembled WGS sequence"/>
</dbReference>
<dbReference type="RefSeq" id="WP_342160035.1">
    <property type="nucleotide sequence ID" value="NZ_JBCDNA010000002.1"/>
</dbReference>
<organism evidence="1 2">
    <name type="scientific">Lutimonas vermicola</name>
    <dbReference type="NCBI Taxonomy" id="414288"/>
    <lineage>
        <taxon>Bacteria</taxon>
        <taxon>Pseudomonadati</taxon>
        <taxon>Bacteroidota</taxon>
        <taxon>Flavobacteriia</taxon>
        <taxon>Flavobacteriales</taxon>
        <taxon>Flavobacteriaceae</taxon>
        <taxon>Lutimonas</taxon>
    </lineage>
</organism>
<accession>A0ABU9L2K6</accession>